<gene>
    <name evidence="1" type="ORF">CR513_07902</name>
</gene>
<name>A0A371HYP6_MUCPR</name>
<feature type="non-terminal residue" evidence="1">
    <location>
        <position position="1"/>
    </location>
</feature>
<dbReference type="AlphaFoldDB" id="A0A371HYP6"/>
<reference evidence="1" key="1">
    <citation type="submission" date="2018-05" db="EMBL/GenBank/DDBJ databases">
        <title>Draft genome of Mucuna pruriens seed.</title>
        <authorList>
            <person name="Nnadi N.E."/>
            <person name="Vos R."/>
            <person name="Hasami M.H."/>
            <person name="Devisetty U.K."/>
            <person name="Aguiy J.C."/>
        </authorList>
    </citation>
    <scope>NUCLEOTIDE SEQUENCE [LARGE SCALE GENOMIC DNA]</scope>
    <source>
        <strain evidence="1">JCA_2017</strain>
    </source>
</reference>
<organism evidence="1 2">
    <name type="scientific">Mucuna pruriens</name>
    <name type="common">Velvet bean</name>
    <name type="synonym">Dolichos pruriens</name>
    <dbReference type="NCBI Taxonomy" id="157652"/>
    <lineage>
        <taxon>Eukaryota</taxon>
        <taxon>Viridiplantae</taxon>
        <taxon>Streptophyta</taxon>
        <taxon>Embryophyta</taxon>
        <taxon>Tracheophyta</taxon>
        <taxon>Spermatophyta</taxon>
        <taxon>Magnoliopsida</taxon>
        <taxon>eudicotyledons</taxon>
        <taxon>Gunneridae</taxon>
        <taxon>Pentapetalae</taxon>
        <taxon>rosids</taxon>
        <taxon>fabids</taxon>
        <taxon>Fabales</taxon>
        <taxon>Fabaceae</taxon>
        <taxon>Papilionoideae</taxon>
        <taxon>50 kb inversion clade</taxon>
        <taxon>NPAAA clade</taxon>
        <taxon>indigoferoid/millettioid clade</taxon>
        <taxon>Phaseoleae</taxon>
        <taxon>Mucuna</taxon>
    </lineage>
</organism>
<keyword evidence="2" id="KW-1185">Reference proteome</keyword>
<proteinExistence type="predicted"/>
<evidence type="ECO:0000313" key="1">
    <source>
        <dbReference type="EMBL" id="RDY07927.1"/>
    </source>
</evidence>
<evidence type="ECO:0000313" key="2">
    <source>
        <dbReference type="Proteomes" id="UP000257109"/>
    </source>
</evidence>
<comment type="caution">
    <text evidence="1">The sequence shown here is derived from an EMBL/GenBank/DDBJ whole genome shotgun (WGS) entry which is preliminary data.</text>
</comment>
<dbReference type="EMBL" id="QJKJ01001373">
    <property type="protein sequence ID" value="RDY07927.1"/>
    <property type="molecule type" value="Genomic_DNA"/>
</dbReference>
<protein>
    <submittedName>
        <fullName evidence="1">Uncharacterized protein</fullName>
    </submittedName>
</protein>
<dbReference type="Proteomes" id="UP000257109">
    <property type="component" value="Unassembled WGS sequence"/>
</dbReference>
<accession>A0A371HYP6</accession>
<sequence length="101" mass="11731">MDEVSTEYECHNVRFENVDWATRQLVNQLQAAGSGNLPSQPILNPKGGNNYKLHHDYNRTRLILNPNQKLTPEYNNRLRPPYNLFLLGPSQPRNLKLMKIC</sequence>